<evidence type="ECO:0000256" key="1">
    <source>
        <dbReference type="ARBA" id="ARBA00004141"/>
    </source>
</evidence>
<feature type="transmembrane region" description="Helical" evidence="7">
    <location>
        <begin position="186"/>
        <end position="205"/>
    </location>
</feature>
<dbReference type="InterPro" id="IPR036259">
    <property type="entry name" value="MFS_trans_sf"/>
</dbReference>
<dbReference type="PANTHER" id="PTHR43791">
    <property type="entry name" value="PERMEASE-RELATED"/>
    <property type="match status" value="1"/>
</dbReference>
<dbReference type="PANTHER" id="PTHR43791:SF3">
    <property type="entry name" value="MAJOR FACILITATOR SUPERFAMILY (MFS) PROFILE DOMAIN-CONTAINING PROTEIN"/>
    <property type="match status" value="1"/>
</dbReference>
<evidence type="ECO:0000256" key="4">
    <source>
        <dbReference type="ARBA" id="ARBA00022989"/>
    </source>
</evidence>
<dbReference type="AlphaFoldDB" id="A0A0F7SRN2"/>
<dbReference type="GO" id="GO:0016020">
    <property type="term" value="C:membrane"/>
    <property type="evidence" value="ECO:0007669"/>
    <property type="project" value="UniProtKB-SubCell"/>
</dbReference>
<dbReference type="EMBL" id="LN483157">
    <property type="protein sequence ID" value="CED84101.1"/>
    <property type="molecule type" value="Genomic_DNA"/>
</dbReference>
<proteinExistence type="predicted"/>
<keyword evidence="5 7" id="KW-0472">Membrane</keyword>
<comment type="subcellular location">
    <subcellularLocation>
        <location evidence="1">Membrane</location>
        <topology evidence="1">Multi-pass membrane protein</topology>
    </subcellularLocation>
</comment>
<sequence>MGDPAKTGLDDLSNVRSNGSFEKNQIEHQEFVERGESPSPDPDFLRKTIRKIDLRLLPILGALYSIALIDRTNISLARVAGMDVELELTVGNRYSIVSLMFFVPYIILELPSNILLRKFGTARWLTFISVSWGAVTIGMGFVHSWGALTACRALLGALEAGFFPACAFVIATWYTRYETGKRMSGFYLISLVISGFSGILAYGLVQMGGTAGIRGWRWIFIIEGVITCAFGMAAYFLIVDFPDKNKFLTAEQTTMILTRIEKERGDTVYEPLTWPLFRSHISDLKLWGFALMFMASTMPSYAFAYFLPVILTGMGYTVKESQLLTAPPYIVCAPYAMALAWLSDRTHNRSRVIIFQATCCLVGLLLVAYLKNNHARYFGVFMGLAGANSNVPATLAWMNNSILGSSKRSVGSAMAIGFGGIGGILATTVFVQKDAPRYLKGLWITVGLQFLTIILALTFTTYFSRANKKVRAGEKVIEGREGFEYTL</sequence>
<dbReference type="PROSITE" id="PS50850">
    <property type="entry name" value="MFS"/>
    <property type="match status" value="1"/>
</dbReference>
<evidence type="ECO:0000256" key="5">
    <source>
        <dbReference type="ARBA" id="ARBA00023136"/>
    </source>
</evidence>
<feature type="transmembrane region" description="Helical" evidence="7">
    <location>
        <begin position="217"/>
        <end position="238"/>
    </location>
</feature>
<feature type="transmembrane region" description="Helical" evidence="7">
    <location>
        <begin position="352"/>
        <end position="370"/>
    </location>
</feature>
<dbReference type="GO" id="GO:0022857">
    <property type="term" value="F:transmembrane transporter activity"/>
    <property type="evidence" value="ECO:0007669"/>
    <property type="project" value="InterPro"/>
</dbReference>
<evidence type="ECO:0000256" key="6">
    <source>
        <dbReference type="SAM" id="MobiDB-lite"/>
    </source>
</evidence>
<evidence type="ECO:0000259" key="8">
    <source>
        <dbReference type="PROSITE" id="PS50850"/>
    </source>
</evidence>
<organism evidence="9">
    <name type="scientific">Phaffia rhodozyma</name>
    <name type="common">Yeast</name>
    <name type="synonym">Xanthophyllomyces dendrorhous</name>
    <dbReference type="NCBI Taxonomy" id="264483"/>
    <lineage>
        <taxon>Eukaryota</taxon>
        <taxon>Fungi</taxon>
        <taxon>Dikarya</taxon>
        <taxon>Basidiomycota</taxon>
        <taxon>Agaricomycotina</taxon>
        <taxon>Tremellomycetes</taxon>
        <taxon>Cystofilobasidiales</taxon>
        <taxon>Mrakiaceae</taxon>
        <taxon>Phaffia</taxon>
    </lineage>
</organism>
<dbReference type="InterPro" id="IPR020846">
    <property type="entry name" value="MFS_dom"/>
</dbReference>
<feature type="transmembrane region" description="Helical" evidence="7">
    <location>
        <begin position="326"/>
        <end position="343"/>
    </location>
</feature>
<evidence type="ECO:0000256" key="7">
    <source>
        <dbReference type="SAM" id="Phobius"/>
    </source>
</evidence>
<feature type="transmembrane region" description="Helical" evidence="7">
    <location>
        <begin position="124"/>
        <end position="147"/>
    </location>
</feature>
<feature type="transmembrane region" description="Helical" evidence="7">
    <location>
        <begin position="376"/>
        <end position="398"/>
    </location>
</feature>
<name>A0A0F7SRN2_PHARH</name>
<dbReference type="Pfam" id="PF07690">
    <property type="entry name" value="MFS_1"/>
    <property type="match status" value="1"/>
</dbReference>
<feature type="transmembrane region" description="Helical" evidence="7">
    <location>
        <begin position="410"/>
        <end position="430"/>
    </location>
</feature>
<dbReference type="FunFam" id="1.20.1250.20:FF:000018">
    <property type="entry name" value="MFS transporter permease"/>
    <property type="match status" value="1"/>
</dbReference>
<keyword evidence="2" id="KW-0813">Transport</keyword>
<dbReference type="InterPro" id="IPR011701">
    <property type="entry name" value="MFS"/>
</dbReference>
<feature type="region of interest" description="Disordered" evidence="6">
    <location>
        <begin position="1"/>
        <end position="39"/>
    </location>
</feature>
<keyword evidence="4 7" id="KW-1133">Transmembrane helix</keyword>
<dbReference type="Gene3D" id="1.20.1250.20">
    <property type="entry name" value="MFS general substrate transporter like domains"/>
    <property type="match status" value="2"/>
</dbReference>
<feature type="transmembrane region" description="Helical" evidence="7">
    <location>
        <begin position="153"/>
        <end position="174"/>
    </location>
</feature>
<evidence type="ECO:0000256" key="2">
    <source>
        <dbReference type="ARBA" id="ARBA00022448"/>
    </source>
</evidence>
<evidence type="ECO:0000313" key="9">
    <source>
        <dbReference type="EMBL" id="CED84101.1"/>
    </source>
</evidence>
<reference evidence="9" key="1">
    <citation type="submission" date="2014-08" db="EMBL/GenBank/DDBJ databases">
        <authorList>
            <person name="Sharma Rahul"/>
            <person name="Thines Marco"/>
        </authorList>
    </citation>
    <scope>NUCLEOTIDE SEQUENCE</scope>
</reference>
<feature type="transmembrane region" description="Helical" evidence="7">
    <location>
        <begin position="286"/>
        <end position="306"/>
    </location>
</feature>
<accession>A0A0F7SRN2</accession>
<feature type="compositionally biased region" description="Basic and acidic residues" evidence="6">
    <location>
        <begin position="24"/>
        <end position="36"/>
    </location>
</feature>
<keyword evidence="3 7" id="KW-0812">Transmembrane</keyword>
<protein>
    <submittedName>
        <fullName evidence="9">Permease of the major facilitator superfamily</fullName>
    </submittedName>
</protein>
<feature type="transmembrane region" description="Helical" evidence="7">
    <location>
        <begin position="56"/>
        <end position="74"/>
    </location>
</feature>
<feature type="compositionally biased region" description="Polar residues" evidence="6">
    <location>
        <begin position="14"/>
        <end position="23"/>
    </location>
</feature>
<feature type="transmembrane region" description="Helical" evidence="7">
    <location>
        <begin position="442"/>
        <end position="463"/>
    </location>
</feature>
<evidence type="ECO:0000256" key="3">
    <source>
        <dbReference type="ARBA" id="ARBA00022692"/>
    </source>
</evidence>
<dbReference type="FunFam" id="1.20.1250.20:FF:000013">
    <property type="entry name" value="MFS general substrate transporter"/>
    <property type="match status" value="1"/>
</dbReference>
<dbReference type="SUPFAM" id="SSF103473">
    <property type="entry name" value="MFS general substrate transporter"/>
    <property type="match status" value="1"/>
</dbReference>
<feature type="transmembrane region" description="Helical" evidence="7">
    <location>
        <begin position="94"/>
        <end position="112"/>
    </location>
</feature>
<feature type="domain" description="Major facilitator superfamily (MFS) profile" evidence="8">
    <location>
        <begin position="59"/>
        <end position="464"/>
    </location>
</feature>